<proteinExistence type="inferred from homology"/>
<reference evidence="17" key="1">
    <citation type="submission" date="2013-10" db="EMBL/GenBank/DDBJ databases">
        <title>Genome sequencing of Onchocerca volvulus.</title>
        <authorList>
            <person name="Cotton J."/>
            <person name="Tsai J."/>
            <person name="Stanley E."/>
            <person name="Tracey A."/>
            <person name="Holroyd N."/>
            <person name="Lustigman S."/>
            <person name="Berriman M."/>
        </authorList>
    </citation>
    <scope>NUCLEOTIDE SEQUENCE</scope>
</reference>
<keyword evidence="11 14" id="KW-0472">Membrane</keyword>
<dbReference type="AlphaFoldDB" id="A0A8R1XL94"/>
<dbReference type="GO" id="GO:0000139">
    <property type="term" value="C:Golgi membrane"/>
    <property type="evidence" value="ECO:0007669"/>
    <property type="project" value="UniProtKB-SubCell"/>
</dbReference>
<keyword evidence="7 14" id="KW-0812">Transmembrane</keyword>
<evidence type="ECO:0000256" key="8">
    <source>
        <dbReference type="ARBA" id="ARBA00022968"/>
    </source>
</evidence>
<dbReference type="EC" id="2.4.1.155" evidence="4"/>
<evidence type="ECO:0000256" key="2">
    <source>
        <dbReference type="ARBA" id="ARBA00004922"/>
    </source>
</evidence>
<evidence type="ECO:0000256" key="12">
    <source>
        <dbReference type="ARBA" id="ARBA00023180"/>
    </source>
</evidence>
<keyword evidence="8" id="KW-0735">Signal-anchor</keyword>
<dbReference type="InterPro" id="IPR026116">
    <property type="entry name" value="GT18_cat"/>
</dbReference>
<dbReference type="Pfam" id="PF15024">
    <property type="entry name" value="Glyco_transf_18"/>
    <property type="match status" value="1"/>
</dbReference>
<evidence type="ECO:0000256" key="11">
    <source>
        <dbReference type="ARBA" id="ARBA00023136"/>
    </source>
</evidence>
<keyword evidence="9 14" id="KW-1133">Transmembrane helix</keyword>
<dbReference type="GO" id="GO:0030144">
    <property type="term" value="F:alpha-1,6-mannosylglycoprotein 6-beta-N-acetylglucosaminyltransferase activity"/>
    <property type="evidence" value="ECO:0007669"/>
    <property type="project" value="UniProtKB-EC"/>
</dbReference>
<name>A0A8R1XL94_ONCVO</name>
<dbReference type="GO" id="GO:0006487">
    <property type="term" value="P:protein N-linked glycosylation"/>
    <property type="evidence" value="ECO:0007669"/>
    <property type="project" value="EnsemblMetazoa"/>
</dbReference>
<evidence type="ECO:0000256" key="14">
    <source>
        <dbReference type="SAM" id="Phobius"/>
    </source>
</evidence>
<reference evidence="16" key="2">
    <citation type="submission" date="2022-06" db="UniProtKB">
        <authorList>
            <consortium name="EnsemblMetazoa"/>
        </authorList>
    </citation>
    <scope>IDENTIFICATION</scope>
</reference>
<protein>
    <recommendedName>
        <fullName evidence="4">alpha-1,6-mannosyl-glycoprotein 6-beta-N-acetylglucosaminyltransferase</fullName>
        <ecNumber evidence="4">2.4.1.155</ecNumber>
    </recommendedName>
</protein>
<dbReference type="OMA" id="IGHHLEV"/>
<evidence type="ECO:0000256" key="9">
    <source>
        <dbReference type="ARBA" id="ARBA00022989"/>
    </source>
</evidence>
<evidence type="ECO:0000313" key="16">
    <source>
        <dbReference type="EnsemblMetazoa" id="OVOC1052.1"/>
    </source>
</evidence>
<evidence type="ECO:0000256" key="1">
    <source>
        <dbReference type="ARBA" id="ARBA00004323"/>
    </source>
</evidence>
<comment type="catalytic activity">
    <reaction evidence="13">
        <text>N(4)-{beta-D-GlcNAc-(1-&gt;2)-[beta-D-GlcNAc-(1-&gt;4)]-alpha-D-Man-(1-&gt;3)-[beta-D-GlcNAc-(1-&gt;2)-alpha-D-Man-(1-&gt;6)]-beta-D-Man-(1-&gt;4)-beta-D-GlcNAc-(1-&gt;4)-beta-D-GlcNAc}-L-asparaginyl-[protein] + UDP-N-acetyl-alpha-D-glucosamine = N(4)-{beta-D-GlcNAc-(1-&gt;2)-[beta-D-GlcNAc-(1-&gt;4)]-alpha-D-Man-(1-&gt;3)-[beta-D-GlcNAc-(1-&gt;2)-[beta-D-GlcNAc-(1-&gt;6)]-alpha-D-Man-(1-&gt;6)]-beta-D-Man-(1-&gt;4)-beta-D-GlcNAc-(1-&gt;4)-beta-D-GlcNAc}-L-asparaginyl-[protein] + UDP + H(+)</text>
        <dbReference type="Rhea" id="RHEA:16921"/>
        <dbReference type="Rhea" id="RHEA-COMP:14374"/>
        <dbReference type="Rhea" id="RHEA-COMP:14377"/>
        <dbReference type="ChEBI" id="CHEBI:15378"/>
        <dbReference type="ChEBI" id="CHEBI:57705"/>
        <dbReference type="ChEBI" id="CHEBI:58223"/>
        <dbReference type="ChEBI" id="CHEBI:139507"/>
        <dbReference type="ChEBI" id="CHEBI:139510"/>
        <dbReference type="EC" id="2.4.1.155"/>
    </reaction>
</comment>
<feature type="domain" description="Glycosyltransferase family 18 catalytic" evidence="15">
    <location>
        <begin position="162"/>
        <end position="713"/>
    </location>
</feature>
<evidence type="ECO:0000256" key="6">
    <source>
        <dbReference type="ARBA" id="ARBA00022679"/>
    </source>
</evidence>
<dbReference type="InterPro" id="IPR052105">
    <property type="entry name" value="MGAT5_Glycosyltransferase"/>
</dbReference>
<dbReference type="GO" id="GO:0005516">
    <property type="term" value="F:calmodulin binding"/>
    <property type="evidence" value="ECO:0007669"/>
    <property type="project" value="EnsemblMetazoa"/>
</dbReference>
<feature type="transmembrane region" description="Helical" evidence="14">
    <location>
        <begin position="77"/>
        <end position="99"/>
    </location>
</feature>
<organism evidence="16 17">
    <name type="scientific">Onchocerca volvulus</name>
    <dbReference type="NCBI Taxonomy" id="6282"/>
    <lineage>
        <taxon>Eukaryota</taxon>
        <taxon>Metazoa</taxon>
        <taxon>Ecdysozoa</taxon>
        <taxon>Nematoda</taxon>
        <taxon>Chromadorea</taxon>
        <taxon>Rhabditida</taxon>
        <taxon>Spirurina</taxon>
        <taxon>Spiruromorpha</taxon>
        <taxon>Filarioidea</taxon>
        <taxon>Onchocercidae</taxon>
        <taxon>Onchocerca</taxon>
    </lineage>
</organism>
<evidence type="ECO:0000256" key="3">
    <source>
        <dbReference type="ARBA" id="ARBA00007477"/>
    </source>
</evidence>
<dbReference type="PANTHER" id="PTHR15075:SF2">
    <property type="entry name" value="ALPHA-1,6-MANNOSYLGLYCOPROTEIN 6-BETA-N-ACETYLGLUCOSAMINYLTRANSFERASE"/>
    <property type="match status" value="1"/>
</dbReference>
<evidence type="ECO:0000313" key="17">
    <source>
        <dbReference type="Proteomes" id="UP000024404"/>
    </source>
</evidence>
<comment type="subcellular location">
    <subcellularLocation>
        <location evidence="1">Golgi apparatus membrane</location>
        <topology evidence="1">Single-pass type II membrane protein</topology>
    </subcellularLocation>
</comment>
<keyword evidence="10" id="KW-0333">Golgi apparatus</keyword>
<keyword evidence="12" id="KW-0325">Glycoprotein</keyword>
<evidence type="ECO:0000256" key="4">
    <source>
        <dbReference type="ARBA" id="ARBA00012671"/>
    </source>
</evidence>
<evidence type="ECO:0000259" key="15">
    <source>
        <dbReference type="Pfam" id="PF15024"/>
    </source>
</evidence>
<comment type="pathway">
    <text evidence="2">Protein modification; protein glycosylation.</text>
</comment>
<keyword evidence="5" id="KW-0328">Glycosyltransferase</keyword>
<dbReference type="GO" id="GO:0005634">
    <property type="term" value="C:nucleus"/>
    <property type="evidence" value="ECO:0007669"/>
    <property type="project" value="EnsemblMetazoa"/>
</dbReference>
<evidence type="ECO:0000256" key="13">
    <source>
        <dbReference type="ARBA" id="ARBA00048243"/>
    </source>
</evidence>
<evidence type="ECO:0000256" key="7">
    <source>
        <dbReference type="ARBA" id="ARBA00022692"/>
    </source>
</evidence>
<accession>A0A8R1XL94</accession>
<evidence type="ECO:0000256" key="5">
    <source>
        <dbReference type="ARBA" id="ARBA00022676"/>
    </source>
</evidence>
<keyword evidence="17" id="KW-1185">Reference proteome</keyword>
<dbReference type="Proteomes" id="UP000024404">
    <property type="component" value="Unassembled WGS sequence"/>
</dbReference>
<dbReference type="EnsemblMetazoa" id="OVOC1052.1">
    <property type="protein sequence ID" value="OVOC1052.1"/>
    <property type="gene ID" value="WBGene00237861"/>
</dbReference>
<dbReference type="PANTHER" id="PTHR15075">
    <property type="entry name" value="ALPHA-MANNOSIDE BETA-1,6-N-ACETYLGLUCOSAMINYLTRANSFERASE"/>
    <property type="match status" value="1"/>
</dbReference>
<dbReference type="EMBL" id="CMVM020000023">
    <property type="status" value="NOT_ANNOTATED_CDS"/>
    <property type="molecule type" value="Genomic_DNA"/>
</dbReference>
<keyword evidence="6" id="KW-0808">Transferase</keyword>
<comment type="similarity">
    <text evidence="3">Belongs to the glycosyltransferase 18 family.</text>
</comment>
<sequence>MIQIFLTKPFMVSYCTLRDAMQSGQNPRLASLLTMLSRVLAKIANCVYSSAATCGEKVMYYCARWLMRRAKHVCSNCALLLCSVFMFANLFIGILLLAMRDGLVDEDEFYYENVRKHGHIVLTRKKTLEQQECVISEEEAIEYPSCLEKMEWMEEGWQTHECYAFYGVNGTFCSYRIYLSEIEKHCPILPWRKTIKDDSAVLFENEALSVERDLSGLFKLMFDNELNYKFIRTRITLLWPKWLSAYDELMIKWPKTVSSRRKFNIIIHMGFLSREAGFKFGELSSTGGPLGELVQWSDLIAALYLLGHNLMISTEVKTLKKNIKKIDYKFPCPIQNGEVINLVFTDIVGLRYLRGKMNDLFNKIKCTIRVLDSFGTHAEFNSQNYFTTHKNSLGGSGKNPWGNHQLDLQQFMTMFPHTDDNTFLGFAVEMHPVNQDIRRDNVTLVYGKAGYMWKNAKRLIETVRKFTEVHATVSDNLPDFDSLVINHGVLTGSELHALMRKVKIFLGLGFPFEGPAPLEAIATGVVFINPSFNPPKSRKTSDFFKDKPTLRELTSQNPYAELFIGRPHVLTVDIDNSSQVEDTIREALLSKPIPYTPFEFTILGMLQRVNILVSKQNFCHVTHFPPRQAMLIVEAVSMQSCQDACRQHNLLCERSFFRRLNMPEFLNKSRLCAVINSISSPYAPYECSKQGNPDLYSCASVPTVPSIRRICPCRDFILGQTALCSSCL</sequence>
<evidence type="ECO:0000256" key="10">
    <source>
        <dbReference type="ARBA" id="ARBA00023034"/>
    </source>
</evidence>